<evidence type="ECO:0000313" key="3">
    <source>
        <dbReference type="Proteomes" id="UP000254123"/>
    </source>
</evidence>
<gene>
    <name evidence="2" type="ORF">NCTC10526_02803</name>
</gene>
<protein>
    <submittedName>
        <fullName evidence="2">Uncharacterized protein</fullName>
    </submittedName>
</protein>
<sequence length="95" mass="10664">MFKFLEHKKNGTWVNNVLVIVIRLAITGFIVTLGFYLAFASTMGPPIAPHIWNGGLDAVIRISTSVIGLGSCAAILFWFFWTLCCDIYRLIIRTK</sequence>
<proteinExistence type="predicted"/>
<organism evidence="2 3">
    <name type="scientific">Psychrobacter phenylpyruvicus</name>
    <dbReference type="NCBI Taxonomy" id="29432"/>
    <lineage>
        <taxon>Bacteria</taxon>
        <taxon>Pseudomonadati</taxon>
        <taxon>Pseudomonadota</taxon>
        <taxon>Gammaproteobacteria</taxon>
        <taxon>Moraxellales</taxon>
        <taxon>Moraxellaceae</taxon>
        <taxon>Psychrobacter</taxon>
    </lineage>
</organism>
<keyword evidence="1" id="KW-1133">Transmembrane helix</keyword>
<feature type="transmembrane region" description="Helical" evidence="1">
    <location>
        <begin position="12"/>
        <end position="39"/>
    </location>
</feature>
<feature type="transmembrane region" description="Helical" evidence="1">
    <location>
        <begin position="59"/>
        <end position="83"/>
    </location>
</feature>
<dbReference type="Proteomes" id="UP000254123">
    <property type="component" value="Unassembled WGS sequence"/>
</dbReference>
<dbReference type="AlphaFoldDB" id="A0A379LPJ4"/>
<keyword evidence="1" id="KW-0472">Membrane</keyword>
<keyword evidence="3" id="KW-1185">Reference proteome</keyword>
<reference evidence="2 3" key="1">
    <citation type="submission" date="2018-06" db="EMBL/GenBank/DDBJ databases">
        <authorList>
            <consortium name="Pathogen Informatics"/>
            <person name="Doyle S."/>
        </authorList>
    </citation>
    <scope>NUCLEOTIDE SEQUENCE [LARGE SCALE GENOMIC DNA]</scope>
    <source>
        <strain evidence="2 3">NCTC10526</strain>
    </source>
</reference>
<keyword evidence="1" id="KW-0812">Transmembrane</keyword>
<evidence type="ECO:0000256" key="1">
    <source>
        <dbReference type="SAM" id="Phobius"/>
    </source>
</evidence>
<evidence type="ECO:0000313" key="2">
    <source>
        <dbReference type="EMBL" id="SUD98823.1"/>
    </source>
</evidence>
<accession>A0A379LPJ4</accession>
<name>A0A379LPJ4_9GAMM</name>
<dbReference type="EMBL" id="UGVC01000004">
    <property type="protein sequence ID" value="SUD98823.1"/>
    <property type="molecule type" value="Genomic_DNA"/>
</dbReference>